<gene>
    <name evidence="2" type="ORF">Q31b_33650</name>
</gene>
<feature type="compositionally biased region" description="Basic and acidic residues" evidence="1">
    <location>
        <begin position="82"/>
        <end position="95"/>
    </location>
</feature>
<reference evidence="2 3" key="1">
    <citation type="submission" date="2019-02" db="EMBL/GenBank/DDBJ databases">
        <title>Deep-cultivation of Planctomycetes and their phenomic and genomic characterization uncovers novel biology.</title>
        <authorList>
            <person name="Wiegand S."/>
            <person name="Jogler M."/>
            <person name="Boedeker C."/>
            <person name="Pinto D."/>
            <person name="Vollmers J."/>
            <person name="Rivas-Marin E."/>
            <person name="Kohn T."/>
            <person name="Peeters S.H."/>
            <person name="Heuer A."/>
            <person name="Rast P."/>
            <person name="Oberbeckmann S."/>
            <person name="Bunk B."/>
            <person name="Jeske O."/>
            <person name="Meyerdierks A."/>
            <person name="Storesund J.E."/>
            <person name="Kallscheuer N."/>
            <person name="Luecker S."/>
            <person name="Lage O.M."/>
            <person name="Pohl T."/>
            <person name="Merkel B.J."/>
            <person name="Hornburger P."/>
            <person name="Mueller R.-W."/>
            <person name="Bruemmer F."/>
            <person name="Labrenz M."/>
            <person name="Spormann A.M."/>
            <person name="Op Den Camp H."/>
            <person name="Overmann J."/>
            <person name="Amann R."/>
            <person name="Jetten M.S.M."/>
            <person name="Mascher T."/>
            <person name="Medema M.H."/>
            <person name="Devos D.P."/>
            <person name="Kaster A.-K."/>
            <person name="Ovreas L."/>
            <person name="Rohde M."/>
            <person name="Galperin M.Y."/>
            <person name="Jogler C."/>
        </authorList>
    </citation>
    <scope>NUCLEOTIDE SEQUENCE [LARGE SCALE GENOMIC DNA]</scope>
    <source>
        <strain evidence="2 3">Q31b</strain>
    </source>
</reference>
<name>A0A5C6DXA7_9BACT</name>
<sequence>MKASVTSDANTPGHYHSTVARRRDCLRVSVRVDWIEYSLTSESSLLAPSVNVTCVFKKYRRIRIPMVRQKSHLLQKTFSADDTSHEHETPLKLESPHPTQPLSEAFD</sequence>
<comment type="caution">
    <text evidence="2">The sequence shown here is derived from an EMBL/GenBank/DDBJ whole genome shotgun (WGS) entry which is preliminary data.</text>
</comment>
<evidence type="ECO:0000256" key="1">
    <source>
        <dbReference type="SAM" id="MobiDB-lite"/>
    </source>
</evidence>
<protein>
    <submittedName>
        <fullName evidence="2">Uncharacterized protein</fullName>
    </submittedName>
</protein>
<proteinExistence type="predicted"/>
<dbReference type="Proteomes" id="UP000315471">
    <property type="component" value="Unassembled WGS sequence"/>
</dbReference>
<keyword evidence="3" id="KW-1185">Reference proteome</keyword>
<evidence type="ECO:0000313" key="3">
    <source>
        <dbReference type="Proteomes" id="UP000315471"/>
    </source>
</evidence>
<feature type="region of interest" description="Disordered" evidence="1">
    <location>
        <begin position="77"/>
        <end position="107"/>
    </location>
</feature>
<dbReference type="EMBL" id="SJPY01000005">
    <property type="protein sequence ID" value="TWU40021.1"/>
    <property type="molecule type" value="Genomic_DNA"/>
</dbReference>
<evidence type="ECO:0000313" key="2">
    <source>
        <dbReference type="EMBL" id="TWU40021.1"/>
    </source>
</evidence>
<dbReference type="AlphaFoldDB" id="A0A5C6DXA7"/>
<accession>A0A5C6DXA7</accession>
<organism evidence="2 3">
    <name type="scientific">Novipirellula aureliae</name>
    <dbReference type="NCBI Taxonomy" id="2527966"/>
    <lineage>
        <taxon>Bacteria</taxon>
        <taxon>Pseudomonadati</taxon>
        <taxon>Planctomycetota</taxon>
        <taxon>Planctomycetia</taxon>
        <taxon>Pirellulales</taxon>
        <taxon>Pirellulaceae</taxon>
        <taxon>Novipirellula</taxon>
    </lineage>
</organism>